<name>G3AAS8_9RALS</name>
<feature type="domain" description="Transposase IS4-like" evidence="1">
    <location>
        <begin position="14"/>
        <end position="165"/>
    </location>
</feature>
<accession>G3AAS8</accession>
<dbReference type="PANTHER" id="PTHR30007">
    <property type="entry name" value="PHP DOMAIN PROTEIN"/>
    <property type="match status" value="1"/>
</dbReference>
<dbReference type="GO" id="GO:0003677">
    <property type="term" value="F:DNA binding"/>
    <property type="evidence" value="ECO:0007669"/>
    <property type="project" value="InterPro"/>
</dbReference>
<evidence type="ECO:0000313" key="2">
    <source>
        <dbReference type="EMBL" id="CCA87483.1"/>
    </source>
</evidence>
<dbReference type="Pfam" id="PF01609">
    <property type="entry name" value="DDE_Tnp_1"/>
    <property type="match status" value="1"/>
</dbReference>
<dbReference type="InterPro" id="IPR002559">
    <property type="entry name" value="Transposase_11"/>
</dbReference>
<reference evidence="2" key="2">
    <citation type="submission" date="2011-04" db="EMBL/GenBank/DDBJ databases">
        <authorList>
            <person name="Genoscope - CEA"/>
        </authorList>
    </citation>
    <scope>NUCLEOTIDE SEQUENCE</scope>
    <source>
        <strain evidence="2">R24</strain>
    </source>
</reference>
<dbReference type="GO" id="GO:0004803">
    <property type="term" value="F:transposase activity"/>
    <property type="evidence" value="ECO:0007669"/>
    <property type="project" value="InterPro"/>
</dbReference>
<reference evidence="2" key="1">
    <citation type="journal article" date="2011" name="PLoS ONE">
        <title>Ralstonia syzygii, the Blood Disease Bacterium and some Asian R. solanacearum strains form a single genomic species despite divergent lifestyles.</title>
        <authorList>
            <person name="Remenant B."/>
            <person name="de Cambiaire J.C."/>
            <person name="Cellier G."/>
            <person name="Jacobs J.M."/>
            <person name="Mangenot S."/>
            <person name="Barbe V."/>
            <person name="Lajus A."/>
            <person name="Vallenet D."/>
            <person name="Medigue C."/>
            <person name="Fegan M."/>
            <person name="Allen C."/>
            <person name="Prior P."/>
        </authorList>
    </citation>
    <scope>NUCLEOTIDE SEQUENCE</scope>
    <source>
        <strain evidence="2">R24</strain>
    </source>
</reference>
<proteinExistence type="predicted"/>
<evidence type="ECO:0000259" key="1">
    <source>
        <dbReference type="Pfam" id="PF01609"/>
    </source>
</evidence>
<protein>
    <submittedName>
        <fullName evidence="2">Transposase</fullName>
    </submittedName>
</protein>
<dbReference type="AlphaFoldDB" id="G3AAS8"/>
<dbReference type="PANTHER" id="PTHR30007:SF0">
    <property type="entry name" value="TRANSPOSASE"/>
    <property type="match status" value="1"/>
</dbReference>
<organism evidence="2">
    <name type="scientific">Ralstonia syzygii R24</name>
    <dbReference type="NCBI Taxonomy" id="907261"/>
    <lineage>
        <taxon>Bacteria</taxon>
        <taxon>Pseudomonadati</taxon>
        <taxon>Pseudomonadota</taxon>
        <taxon>Betaproteobacteria</taxon>
        <taxon>Burkholderiales</taxon>
        <taxon>Burkholderiaceae</taxon>
        <taxon>Ralstonia</taxon>
        <taxon>Ralstonia solanacearum species complex</taxon>
    </lineage>
</organism>
<sequence>MVLMLDRELAGRQPCPSAGVIDSQSVQAPSADKRGYDAAKKIVGRKRHIAVDTDGRLLMVNLTPADIADSTGALAVLEAGEKRWPGVKHLFANGAYDRTTLMDKAATLDFVVEVVRRHEQQTGFAVLPRRWVVERTFGWMVRWRRLVRDYEQRADVSEAMIHIAMRGLLLRRIAHP</sequence>
<dbReference type="NCBIfam" id="NF033580">
    <property type="entry name" value="transpos_IS5_3"/>
    <property type="match status" value="1"/>
</dbReference>
<dbReference type="GO" id="GO:0006313">
    <property type="term" value="P:DNA transposition"/>
    <property type="evidence" value="ECO:0007669"/>
    <property type="project" value="InterPro"/>
</dbReference>
<dbReference type="EMBL" id="FR854092">
    <property type="protein sequence ID" value="CCA87483.1"/>
    <property type="molecule type" value="Genomic_DNA"/>
</dbReference>
<gene>
    <name evidence="2" type="ORF">RALSY_mp30822</name>
</gene>